<dbReference type="Proteomes" id="UP001176941">
    <property type="component" value="Chromosome 6"/>
</dbReference>
<sequence length="105" mass="11701">MGWFHHAVPMGDLEVLLDSSIISTVANCCHDYVLNIFTLTSHIYQEYSHSPDEENSDQPSETDSDKWRAIIKADALVTTREVAQEVNASHPVVTASEANWKGEKA</sequence>
<evidence type="ECO:0000313" key="1">
    <source>
        <dbReference type="EMBL" id="CAI9177317.1"/>
    </source>
</evidence>
<protein>
    <submittedName>
        <fullName evidence="1">Uncharacterized protein</fullName>
    </submittedName>
</protein>
<reference evidence="1" key="1">
    <citation type="submission" date="2023-04" db="EMBL/GenBank/DDBJ databases">
        <authorList>
            <consortium name="ELIXIR-Norway"/>
        </authorList>
    </citation>
    <scope>NUCLEOTIDE SEQUENCE [LARGE SCALE GENOMIC DNA]</scope>
</reference>
<evidence type="ECO:0000313" key="2">
    <source>
        <dbReference type="Proteomes" id="UP001176941"/>
    </source>
</evidence>
<gene>
    <name evidence="1" type="ORF">MRATA1EN1_LOCUS26279</name>
</gene>
<proteinExistence type="predicted"/>
<accession>A0ABN8ZTP4</accession>
<organism evidence="1 2">
    <name type="scientific">Rangifer tarandus platyrhynchus</name>
    <name type="common">Svalbard reindeer</name>
    <dbReference type="NCBI Taxonomy" id="3082113"/>
    <lineage>
        <taxon>Eukaryota</taxon>
        <taxon>Metazoa</taxon>
        <taxon>Chordata</taxon>
        <taxon>Craniata</taxon>
        <taxon>Vertebrata</taxon>
        <taxon>Euteleostomi</taxon>
        <taxon>Mammalia</taxon>
        <taxon>Eutheria</taxon>
        <taxon>Laurasiatheria</taxon>
        <taxon>Artiodactyla</taxon>
        <taxon>Ruminantia</taxon>
        <taxon>Pecora</taxon>
        <taxon>Cervidae</taxon>
        <taxon>Odocoileinae</taxon>
        <taxon>Rangifer</taxon>
    </lineage>
</organism>
<keyword evidence="2" id="KW-1185">Reference proteome</keyword>
<dbReference type="EMBL" id="OX459942">
    <property type="protein sequence ID" value="CAI9177317.1"/>
    <property type="molecule type" value="Genomic_DNA"/>
</dbReference>
<name>A0ABN8ZTP4_RANTA</name>